<feature type="coiled-coil region" evidence="6">
    <location>
        <begin position="317"/>
        <end position="351"/>
    </location>
</feature>
<feature type="binding site" evidence="4">
    <location>
        <begin position="530"/>
        <end position="537"/>
    </location>
    <ligand>
        <name>ATP</name>
        <dbReference type="ChEBI" id="CHEBI:30616"/>
    </ligand>
</feature>
<dbReference type="InterPro" id="IPR027640">
    <property type="entry name" value="Kinesin-like_fam"/>
</dbReference>
<dbReference type="EMBL" id="KZ664165">
    <property type="protein sequence ID" value="PPS07238.1"/>
    <property type="molecule type" value="Genomic_DNA"/>
</dbReference>
<evidence type="ECO:0000313" key="9">
    <source>
        <dbReference type="EMBL" id="PPS07238.1"/>
    </source>
</evidence>
<dbReference type="Pfam" id="PF00225">
    <property type="entry name" value="Kinesin"/>
    <property type="match status" value="1"/>
</dbReference>
<feature type="coiled-coil region" evidence="6">
    <location>
        <begin position="134"/>
        <end position="246"/>
    </location>
</feature>
<dbReference type="GO" id="GO:0008017">
    <property type="term" value="F:microtubule binding"/>
    <property type="evidence" value="ECO:0007669"/>
    <property type="project" value="InterPro"/>
</dbReference>
<feature type="domain" description="Kinesin motor" evidence="8">
    <location>
        <begin position="445"/>
        <end position="710"/>
    </location>
</feature>
<dbReference type="SMART" id="SM00129">
    <property type="entry name" value="KISc"/>
    <property type="match status" value="1"/>
</dbReference>
<dbReference type="PROSITE" id="PS00411">
    <property type="entry name" value="KINESIN_MOTOR_1"/>
    <property type="match status" value="1"/>
</dbReference>
<evidence type="ECO:0000256" key="3">
    <source>
        <dbReference type="ARBA" id="ARBA00023175"/>
    </source>
</evidence>
<keyword evidence="2 4" id="KW-0067">ATP-binding</keyword>
<keyword evidence="5" id="KW-0493">Microtubule</keyword>
<dbReference type="GO" id="GO:0007018">
    <property type="term" value="P:microtubule-based movement"/>
    <property type="evidence" value="ECO:0007669"/>
    <property type="project" value="InterPro"/>
</dbReference>
<evidence type="ECO:0000256" key="5">
    <source>
        <dbReference type="RuleBase" id="RU000394"/>
    </source>
</evidence>
<dbReference type="PRINTS" id="PR00380">
    <property type="entry name" value="KINESINHEAVY"/>
</dbReference>
<feature type="domain" description="Kinesin motor" evidence="8">
    <location>
        <begin position="711"/>
        <end position="747"/>
    </location>
</feature>
<dbReference type="GO" id="GO:0005524">
    <property type="term" value="F:ATP binding"/>
    <property type="evidence" value="ECO:0007669"/>
    <property type="project" value="UniProtKB-UniRule"/>
</dbReference>
<evidence type="ECO:0000256" key="1">
    <source>
        <dbReference type="ARBA" id="ARBA00022741"/>
    </source>
</evidence>
<feature type="compositionally biased region" description="Low complexity" evidence="7">
    <location>
        <begin position="15"/>
        <end position="29"/>
    </location>
</feature>
<evidence type="ECO:0000256" key="7">
    <source>
        <dbReference type="SAM" id="MobiDB-lite"/>
    </source>
</evidence>
<dbReference type="InterPro" id="IPR036961">
    <property type="entry name" value="Kinesin_motor_dom_sf"/>
</dbReference>
<organism evidence="9 10">
    <name type="scientific">Gossypium barbadense</name>
    <name type="common">Sea Island cotton</name>
    <name type="synonym">Hibiscus barbadensis</name>
    <dbReference type="NCBI Taxonomy" id="3634"/>
    <lineage>
        <taxon>Eukaryota</taxon>
        <taxon>Viridiplantae</taxon>
        <taxon>Streptophyta</taxon>
        <taxon>Embryophyta</taxon>
        <taxon>Tracheophyta</taxon>
        <taxon>Spermatophyta</taxon>
        <taxon>Magnoliopsida</taxon>
        <taxon>eudicotyledons</taxon>
        <taxon>Gunneridae</taxon>
        <taxon>Pentapetalae</taxon>
        <taxon>rosids</taxon>
        <taxon>malvids</taxon>
        <taxon>Malvales</taxon>
        <taxon>Malvaceae</taxon>
        <taxon>Malvoideae</taxon>
        <taxon>Gossypium</taxon>
    </lineage>
</organism>
<dbReference type="OrthoDB" id="3176171at2759"/>
<protein>
    <recommendedName>
        <fullName evidence="5">Kinesin-like protein</fullName>
    </recommendedName>
</protein>
<dbReference type="GO" id="GO:0003777">
    <property type="term" value="F:microtubule motor activity"/>
    <property type="evidence" value="ECO:0007669"/>
    <property type="project" value="InterPro"/>
</dbReference>
<evidence type="ECO:0000256" key="2">
    <source>
        <dbReference type="ARBA" id="ARBA00022840"/>
    </source>
</evidence>
<accession>A0A2P5XV78</accession>
<dbReference type="PANTHER" id="PTHR47972:SF46">
    <property type="entry name" value="KINESIN-LIKE PROTEIN"/>
    <property type="match status" value="1"/>
</dbReference>
<dbReference type="InterPro" id="IPR027417">
    <property type="entry name" value="P-loop_NTPase"/>
</dbReference>
<keyword evidence="3 4" id="KW-0505">Motor protein</keyword>
<evidence type="ECO:0000256" key="4">
    <source>
        <dbReference type="PROSITE-ProRule" id="PRU00283"/>
    </source>
</evidence>
<dbReference type="InterPro" id="IPR019821">
    <property type="entry name" value="Kinesin_motor_CS"/>
</dbReference>
<comment type="caution">
    <text evidence="4">Lacks conserved residue(s) required for the propagation of feature annotation.</text>
</comment>
<feature type="region of interest" description="Disordered" evidence="7">
    <location>
        <begin position="1"/>
        <end position="36"/>
    </location>
</feature>
<proteinExistence type="inferred from homology"/>
<evidence type="ECO:0000256" key="6">
    <source>
        <dbReference type="SAM" id="Coils"/>
    </source>
</evidence>
<dbReference type="Gene3D" id="1.20.58.1980">
    <property type="match status" value="1"/>
</dbReference>
<sequence length="768" mass="86956">MSSKNQNKPPFHHNTTSSSTTSTTTPSPSKNKCIAAEVSEEKGQKLGFEKMIGTPNNGRLRLAFSLVNGSQDLGPDSTPVSHAGSECGAIEFTREDVEALVSEKMKSKNKFNYKERCENMMEYIKRLRLCIRWFQELEGEYAFEQEKLRSALELTERRCYEMEMALKNKDEEMNLIILELRNSLASLQEQLVKEESEKKAAMDSLAKEKEARVSLERSKASLSEELDKVQAELDSANQRIESINDMYKLLQEYNSSLQIYNSKLQTDVTAAHETIKRGEKERLAAVENLHNLRGEHKSLQDQLTSSIASQDGVMKQKEALLNEVACLRMELHQIKDDRVQYQQQAQSLAVEASKYKELATNSSGLEEKCLSQGNQIQILHDQLAVAERKLQMSDTFALEKRKEFEGQKEIIKELHKCLEDAEFKLIEGEKLRKKLHNTILELKGNIRVFCRVRPQLADDSSSNHGKVFSYPTVMEYLDRSIDMTHNGQKHSFIFDKVFMPDVSQEEVFVEISQLVQSALDGYKVCIFAYGQTGSGKTYTMMGKPGQPDEKGLIPRSLEQIFQTTQALQHQGWRYEMQVSMLEIYNETIRDLLSTNRDSSRFENGVTGKQYMIKHDANGNTQVSDLTIVDVQSSREVSFLLDRAAQSRSVGRTQMNEQSSRSHFVFTMRITGVNESTEQQVQGVLNLIDLAGSERLSKSGSTGDRLKETQPCLGGDSKTLMFVNLSPEPSSASESLCSLRFAARVNACEIGTPRRQLNIRTSNSRLSYG</sequence>
<dbReference type="PANTHER" id="PTHR47972">
    <property type="entry name" value="KINESIN-LIKE PROTEIN KLP-3"/>
    <property type="match status" value="1"/>
</dbReference>
<dbReference type="AlphaFoldDB" id="A0A2P5XV78"/>
<name>A0A2P5XV78_GOSBA</name>
<dbReference type="InterPro" id="IPR001752">
    <property type="entry name" value="Kinesin_motor_dom"/>
</dbReference>
<evidence type="ECO:0000259" key="8">
    <source>
        <dbReference type="PROSITE" id="PS50067"/>
    </source>
</evidence>
<dbReference type="PROSITE" id="PS50067">
    <property type="entry name" value="KINESIN_MOTOR_2"/>
    <property type="match status" value="2"/>
</dbReference>
<comment type="similarity">
    <text evidence="4 5">Belongs to the TRAFAC class myosin-kinesin ATPase superfamily. Kinesin family.</text>
</comment>
<reference evidence="9 10" key="1">
    <citation type="submission" date="2015-01" db="EMBL/GenBank/DDBJ databases">
        <title>Genome of allotetraploid Gossypium barbadense reveals genomic plasticity and fiber elongation in cotton evolution.</title>
        <authorList>
            <person name="Chen X."/>
            <person name="Liu X."/>
            <person name="Zhao B."/>
            <person name="Zheng H."/>
            <person name="Hu Y."/>
            <person name="Lu G."/>
            <person name="Yang C."/>
            <person name="Chen J."/>
            <person name="Shan C."/>
            <person name="Zhang L."/>
            <person name="Zhou Y."/>
            <person name="Wang L."/>
            <person name="Guo W."/>
            <person name="Bai Y."/>
            <person name="Ruan J."/>
            <person name="Shangguan X."/>
            <person name="Mao Y."/>
            <person name="Jiang J."/>
            <person name="Zhu Y."/>
            <person name="Lei J."/>
            <person name="Kang H."/>
            <person name="Chen S."/>
            <person name="He X."/>
            <person name="Wang R."/>
            <person name="Wang Y."/>
            <person name="Chen J."/>
            <person name="Wang L."/>
            <person name="Yu S."/>
            <person name="Wang B."/>
            <person name="Wei J."/>
            <person name="Song S."/>
            <person name="Lu X."/>
            <person name="Gao Z."/>
            <person name="Gu W."/>
            <person name="Deng X."/>
            <person name="Ma D."/>
            <person name="Wang S."/>
            <person name="Liang W."/>
            <person name="Fang L."/>
            <person name="Cai C."/>
            <person name="Zhu X."/>
            <person name="Zhou B."/>
            <person name="Zhang Y."/>
            <person name="Chen Z."/>
            <person name="Xu S."/>
            <person name="Zhu R."/>
            <person name="Wang S."/>
            <person name="Zhang T."/>
            <person name="Zhao G."/>
        </authorList>
    </citation>
    <scope>NUCLEOTIDE SEQUENCE [LARGE SCALE GENOMIC DNA]</scope>
    <source>
        <strain evidence="10">cv. Xinhai21</strain>
        <tissue evidence="9">Leaf</tissue>
    </source>
</reference>
<keyword evidence="6" id="KW-0175">Coiled coil</keyword>
<dbReference type="SUPFAM" id="SSF52540">
    <property type="entry name" value="P-loop containing nucleoside triphosphate hydrolases"/>
    <property type="match status" value="1"/>
</dbReference>
<keyword evidence="1 4" id="KW-0547">Nucleotide-binding</keyword>
<gene>
    <name evidence="9" type="ORF">GOBAR_AA13401</name>
</gene>
<evidence type="ECO:0000313" key="10">
    <source>
        <dbReference type="Proteomes" id="UP000239757"/>
    </source>
</evidence>
<dbReference type="Proteomes" id="UP000239757">
    <property type="component" value="Unassembled WGS sequence"/>
</dbReference>
<dbReference type="GO" id="GO:0005874">
    <property type="term" value="C:microtubule"/>
    <property type="evidence" value="ECO:0007669"/>
    <property type="project" value="UniProtKB-KW"/>
</dbReference>
<dbReference type="Gene3D" id="3.40.850.10">
    <property type="entry name" value="Kinesin motor domain"/>
    <property type="match status" value="1"/>
</dbReference>